<proteinExistence type="inferred from homology"/>
<dbReference type="PANTHER" id="PTHR11240:SF72">
    <property type="entry name" value="RIBONUCLEASE 1"/>
    <property type="match status" value="1"/>
</dbReference>
<dbReference type="AlphaFoldDB" id="A0ABD1U310"/>
<feature type="chain" id="PRO_5044881293" evidence="5">
    <location>
        <begin position="20"/>
        <end position="183"/>
    </location>
</feature>
<dbReference type="Proteomes" id="UP001604336">
    <property type="component" value="Unassembled WGS sequence"/>
</dbReference>
<evidence type="ECO:0000313" key="6">
    <source>
        <dbReference type="EMBL" id="KAL2519370.1"/>
    </source>
</evidence>
<evidence type="ECO:0000313" key="7">
    <source>
        <dbReference type="Proteomes" id="UP001604336"/>
    </source>
</evidence>
<dbReference type="PROSITE" id="PS00530">
    <property type="entry name" value="RNASE_T2_1"/>
    <property type="match status" value="1"/>
</dbReference>
<dbReference type="GO" id="GO:0016787">
    <property type="term" value="F:hydrolase activity"/>
    <property type="evidence" value="ECO:0007669"/>
    <property type="project" value="UniProtKB-KW"/>
</dbReference>
<protein>
    <submittedName>
        <fullName evidence="6">Ribonuclease 1</fullName>
    </submittedName>
</protein>
<dbReference type="EMBL" id="JBFOLK010000004">
    <property type="protein sequence ID" value="KAL2519370.1"/>
    <property type="molecule type" value="Genomic_DNA"/>
</dbReference>
<dbReference type="PANTHER" id="PTHR11240">
    <property type="entry name" value="RIBONUCLEASE T2"/>
    <property type="match status" value="1"/>
</dbReference>
<feature type="signal peptide" evidence="5">
    <location>
        <begin position="1"/>
        <end position="19"/>
    </location>
</feature>
<dbReference type="SUPFAM" id="SSF55895">
    <property type="entry name" value="Ribonuclease Rh-like"/>
    <property type="match status" value="1"/>
</dbReference>
<dbReference type="InterPro" id="IPR001568">
    <property type="entry name" value="RNase_T2-like"/>
</dbReference>
<dbReference type="InterPro" id="IPR018188">
    <property type="entry name" value="RNase_T2_His_AS_1"/>
</dbReference>
<keyword evidence="2" id="KW-0540">Nuclease</keyword>
<comment type="caution">
    <text evidence="6">The sequence shown here is derived from an EMBL/GenBank/DDBJ whole genome shotgun (WGS) entry which is preliminary data.</text>
</comment>
<dbReference type="GO" id="GO:0004519">
    <property type="term" value="F:endonuclease activity"/>
    <property type="evidence" value="ECO:0007669"/>
    <property type="project" value="UniProtKB-KW"/>
</dbReference>
<organism evidence="6 7">
    <name type="scientific">Abeliophyllum distichum</name>
    <dbReference type="NCBI Taxonomy" id="126358"/>
    <lineage>
        <taxon>Eukaryota</taxon>
        <taxon>Viridiplantae</taxon>
        <taxon>Streptophyta</taxon>
        <taxon>Embryophyta</taxon>
        <taxon>Tracheophyta</taxon>
        <taxon>Spermatophyta</taxon>
        <taxon>Magnoliopsida</taxon>
        <taxon>eudicotyledons</taxon>
        <taxon>Gunneridae</taxon>
        <taxon>Pentapetalae</taxon>
        <taxon>asterids</taxon>
        <taxon>lamiids</taxon>
        <taxon>Lamiales</taxon>
        <taxon>Oleaceae</taxon>
        <taxon>Forsythieae</taxon>
        <taxon>Abeliophyllum</taxon>
    </lineage>
</organism>
<evidence type="ECO:0000256" key="4">
    <source>
        <dbReference type="RuleBase" id="RU004328"/>
    </source>
</evidence>
<keyword evidence="5" id="KW-0732">Signal</keyword>
<dbReference type="Pfam" id="PF00445">
    <property type="entry name" value="Ribonuclease_T2"/>
    <property type="match status" value="1"/>
</dbReference>
<reference evidence="7" key="1">
    <citation type="submission" date="2024-07" db="EMBL/GenBank/DDBJ databases">
        <title>Two chromosome-level genome assemblies of Korean endemic species Abeliophyllum distichum and Forsythia ovata (Oleaceae).</title>
        <authorList>
            <person name="Jang H."/>
        </authorList>
    </citation>
    <scope>NUCLEOTIDE SEQUENCE [LARGE SCALE GENOMIC DNA]</scope>
</reference>
<dbReference type="Gene3D" id="3.90.730.10">
    <property type="entry name" value="Ribonuclease T2-like"/>
    <property type="match status" value="2"/>
</dbReference>
<evidence type="ECO:0000256" key="5">
    <source>
        <dbReference type="SAM" id="SignalP"/>
    </source>
</evidence>
<keyword evidence="2" id="KW-0255">Endonuclease</keyword>
<sequence>MMKLKFSMLLKFLTLQVLAVLCASQQQFDFFYFVQQVHIVIQNNAACYPNTGKPASDFSIHGLWPNYNDASYPSNCDPQTQFDASKHRYFETALNLKEQLNLLQVLGNSGIEPNGEVYELGSIKDAIKEGTGYTPWIECNSDESGNSQLYQVYMCVDTSGSNLVECPVFPNGKCSSNIEFPSF</sequence>
<accession>A0ABD1U310</accession>
<gene>
    <name evidence="6" type="ORF">Adt_15617</name>
</gene>
<dbReference type="InterPro" id="IPR036430">
    <property type="entry name" value="RNase_T2-like_sf"/>
</dbReference>
<evidence type="ECO:0000256" key="2">
    <source>
        <dbReference type="ARBA" id="ARBA00022759"/>
    </source>
</evidence>
<keyword evidence="7" id="KW-1185">Reference proteome</keyword>
<comment type="similarity">
    <text evidence="1 4">Belongs to the RNase T2 family.</text>
</comment>
<name>A0ABD1U310_9LAMI</name>
<evidence type="ECO:0000256" key="1">
    <source>
        <dbReference type="ARBA" id="ARBA00007469"/>
    </source>
</evidence>
<evidence type="ECO:0000256" key="3">
    <source>
        <dbReference type="ARBA" id="ARBA00022801"/>
    </source>
</evidence>
<keyword evidence="3" id="KW-0378">Hydrolase</keyword>